<name>A0A164MCP3_9AGAM</name>
<organism evidence="1 2">
    <name type="scientific">Sistotremastrum niveocremeum HHB9708</name>
    <dbReference type="NCBI Taxonomy" id="1314777"/>
    <lineage>
        <taxon>Eukaryota</taxon>
        <taxon>Fungi</taxon>
        <taxon>Dikarya</taxon>
        <taxon>Basidiomycota</taxon>
        <taxon>Agaricomycotina</taxon>
        <taxon>Agaricomycetes</taxon>
        <taxon>Sistotremastrales</taxon>
        <taxon>Sistotremastraceae</taxon>
        <taxon>Sertulicium</taxon>
        <taxon>Sertulicium niveocremeum</taxon>
    </lineage>
</organism>
<gene>
    <name evidence="1" type="ORF">SISNIDRAFT_491820</name>
</gene>
<dbReference type="EMBL" id="KV419482">
    <property type="protein sequence ID" value="KZS86584.1"/>
    <property type="molecule type" value="Genomic_DNA"/>
</dbReference>
<protein>
    <submittedName>
        <fullName evidence="1">Uncharacterized protein</fullName>
    </submittedName>
</protein>
<reference evidence="1 2" key="1">
    <citation type="journal article" date="2016" name="Mol. Biol. Evol.">
        <title>Comparative Genomics of Early-Diverging Mushroom-Forming Fungi Provides Insights into the Origins of Lignocellulose Decay Capabilities.</title>
        <authorList>
            <person name="Nagy L.G."/>
            <person name="Riley R."/>
            <person name="Tritt A."/>
            <person name="Adam C."/>
            <person name="Daum C."/>
            <person name="Floudas D."/>
            <person name="Sun H."/>
            <person name="Yadav J.S."/>
            <person name="Pangilinan J."/>
            <person name="Larsson K.H."/>
            <person name="Matsuura K."/>
            <person name="Barry K."/>
            <person name="Labutti K."/>
            <person name="Kuo R."/>
            <person name="Ohm R.A."/>
            <person name="Bhattacharya S.S."/>
            <person name="Shirouzu T."/>
            <person name="Yoshinaga Y."/>
            <person name="Martin F.M."/>
            <person name="Grigoriev I.V."/>
            <person name="Hibbett D.S."/>
        </authorList>
    </citation>
    <scope>NUCLEOTIDE SEQUENCE [LARGE SCALE GENOMIC DNA]</scope>
    <source>
        <strain evidence="1 2">HHB9708</strain>
    </source>
</reference>
<sequence length="413" mass="47310">MLGVSIASRRTKMIVIEAGTLVAYDYLQNLPGLEHFLEYTQIMLEFVAGYRFLWEHRGSWRGGYRDVLLRAKDKQLCIGGLGRIDGQWEDSGWRMNEAFWRLSDGRDLSGGGNVSFEQNADLFERMRESVTEWNEENTEESARDLFDWLDWWSGSSKRERGTENSPTVGEIQWRDGNEWHPIPLVHQFPLAQPQKYSITASRWREGEWETIVGARIEGFTRWSIDVSPGEEIYLLTFVRSYRTKDIADFFYGSALSLARDSGVDVRSVRIVSRAGFDVDASLTIFHESPSIVYYFTHPPYSEGSVPDTPGFWSSCPYPRCSDCRLQADAAQVEFHLKPFVQYESIDNHFRSLLRDLESHGFLPIPDITYASNPPFASLTEVSENATESTIKKQSKKRLGDALLAAFSKKRKTS</sequence>
<keyword evidence="2" id="KW-1185">Reference proteome</keyword>
<proteinExistence type="predicted"/>
<evidence type="ECO:0000313" key="1">
    <source>
        <dbReference type="EMBL" id="KZS86584.1"/>
    </source>
</evidence>
<accession>A0A164MCP3</accession>
<dbReference type="Proteomes" id="UP000076722">
    <property type="component" value="Unassembled WGS sequence"/>
</dbReference>
<evidence type="ECO:0000313" key="2">
    <source>
        <dbReference type="Proteomes" id="UP000076722"/>
    </source>
</evidence>
<dbReference type="AlphaFoldDB" id="A0A164MCP3"/>